<dbReference type="PRINTS" id="PR00081">
    <property type="entry name" value="GDHRDH"/>
</dbReference>
<evidence type="ECO:0000256" key="3">
    <source>
        <dbReference type="RuleBase" id="RU000363"/>
    </source>
</evidence>
<reference evidence="5" key="1">
    <citation type="submission" date="2025-08" db="UniProtKB">
        <authorList>
            <consortium name="RefSeq"/>
        </authorList>
    </citation>
    <scope>IDENTIFICATION</scope>
</reference>
<dbReference type="PANTHER" id="PTHR44229:SF8">
    <property type="entry name" value="ALCOHOL DEHYDROGENASE-RELATED"/>
    <property type="match status" value="1"/>
</dbReference>
<dbReference type="PRINTS" id="PR00080">
    <property type="entry name" value="SDRFAMILY"/>
</dbReference>
<accession>A0A6J1NR53</accession>
<dbReference type="KEGG" id="bany:112051345"/>
<dbReference type="AlphaFoldDB" id="A0A6J1NR53"/>
<dbReference type="Proteomes" id="UP001652582">
    <property type="component" value="Chromosome 5"/>
</dbReference>
<keyword evidence="4" id="KW-1185">Reference proteome</keyword>
<organism evidence="4 5">
    <name type="scientific">Bicyclus anynana</name>
    <name type="common">Squinting bush brown butterfly</name>
    <dbReference type="NCBI Taxonomy" id="110368"/>
    <lineage>
        <taxon>Eukaryota</taxon>
        <taxon>Metazoa</taxon>
        <taxon>Ecdysozoa</taxon>
        <taxon>Arthropoda</taxon>
        <taxon>Hexapoda</taxon>
        <taxon>Insecta</taxon>
        <taxon>Pterygota</taxon>
        <taxon>Neoptera</taxon>
        <taxon>Endopterygota</taxon>
        <taxon>Lepidoptera</taxon>
        <taxon>Glossata</taxon>
        <taxon>Ditrysia</taxon>
        <taxon>Papilionoidea</taxon>
        <taxon>Nymphalidae</taxon>
        <taxon>Satyrinae</taxon>
        <taxon>Satyrini</taxon>
        <taxon>Mycalesina</taxon>
        <taxon>Bicyclus</taxon>
    </lineage>
</organism>
<gene>
    <name evidence="5" type="primary">LOC112051345</name>
</gene>
<evidence type="ECO:0000313" key="5">
    <source>
        <dbReference type="RefSeq" id="XP_023945716.2"/>
    </source>
</evidence>
<sequence length="270" mass="29440">MHDLKNKVAIVTGGANGIGAGIVREFVKEGAKHVAIIDVVENTGAVLETEINNKHGKEIVRFYKCDVSKAEELYNVFNKVIEQHGYIDIVVNNAGTADESSDKYKTQIDVNFTAIVSSSFKALELMRVDQGGKGGTIINVSSIVALSHDIGLLPVYAGTKSAILQFSSRLGLEELYSRTNVRVLTVCFGATQTNIFKTCKSYDDQVTQVIREYFLTCEAQSPEVAAQGVVQSYKIGESGSAWLINNNTTLDITDRIKKANEIMSADIFST</sequence>
<dbReference type="PANTHER" id="PTHR44229">
    <property type="entry name" value="15-HYDROXYPROSTAGLANDIN DEHYDROGENASE [NAD(+)]"/>
    <property type="match status" value="1"/>
</dbReference>
<dbReference type="Pfam" id="PF00106">
    <property type="entry name" value="adh_short"/>
    <property type="match status" value="1"/>
</dbReference>
<dbReference type="OrthoDB" id="417891at2759"/>
<comment type="similarity">
    <text evidence="1 3">Belongs to the short-chain dehydrogenases/reductases (SDR) family.</text>
</comment>
<dbReference type="SUPFAM" id="SSF51735">
    <property type="entry name" value="NAD(P)-binding Rossmann-fold domains"/>
    <property type="match status" value="1"/>
</dbReference>
<dbReference type="InterPro" id="IPR036291">
    <property type="entry name" value="NAD(P)-bd_dom_sf"/>
</dbReference>
<evidence type="ECO:0000313" key="4">
    <source>
        <dbReference type="Proteomes" id="UP001652582"/>
    </source>
</evidence>
<protein>
    <submittedName>
        <fullName evidence="5">15-hydroxyprostaglandin dehydrogenase [NAD(+)]</fullName>
    </submittedName>
</protein>
<evidence type="ECO:0000256" key="1">
    <source>
        <dbReference type="ARBA" id="ARBA00006484"/>
    </source>
</evidence>
<dbReference type="Gene3D" id="3.40.50.720">
    <property type="entry name" value="NAD(P)-binding Rossmann-like Domain"/>
    <property type="match status" value="1"/>
</dbReference>
<dbReference type="GO" id="GO:0016616">
    <property type="term" value="F:oxidoreductase activity, acting on the CH-OH group of donors, NAD or NADP as acceptor"/>
    <property type="evidence" value="ECO:0007669"/>
    <property type="project" value="TreeGrafter"/>
</dbReference>
<name>A0A6J1NR53_BICAN</name>
<evidence type="ECO:0000256" key="2">
    <source>
        <dbReference type="ARBA" id="ARBA00023002"/>
    </source>
</evidence>
<dbReference type="GeneID" id="112051345"/>
<keyword evidence="2" id="KW-0560">Oxidoreductase</keyword>
<dbReference type="RefSeq" id="XP_023945716.2">
    <property type="nucleotide sequence ID" value="XM_024089948.2"/>
</dbReference>
<dbReference type="GO" id="GO:0005737">
    <property type="term" value="C:cytoplasm"/>
    <property type="evidence" value="ECO:0007669"/>
    <property type="project" value="TreeGrafter"/>
</dbReference>
<dbReference type="InterPro" id="IPR002347">
    <property type="entry name" value="SDR_fam"/>
</dbReference>
<proteinExistence type="inferred from homology"/>